<dbReference type="Gene3D" id="3.90.640.60">
    <property type="match status" value="1"/>
</dbReference>
<sequence length="484" mass="55457">MVHHRLDNILIIYPRSQTTLVQFGLHNDTFYVPELEIPTIIYKSTNDKGESIYYPTEGPNRLPICPIENGMIINLEAFQEFLKYIYISLLKQKHDENADSFEYSFTNIPLLLLNNHKWSQFQMESITNFVFEKLKLNGLMLLPISLGASYSMVSLQNCCIIDIGLNHTDIVPIVDYTTINHLSNTLNYGGSYINTILQKLLPELNDQQIEDLKKSPIFEVLTEDEKNDSAFDFNNPITTSTKNKDDDDADFDVASIINSGKDTREILAEREKKNQKKSLPNSQLEFNTFKDNNGNQIKIGKQRFQGCDELIQKISTRVGHTINQLEDLSKQRAIWENIVIVGNTSLITGFKEALLNQLVIDHLVVEPADEKRQREKENFEKILASQNESNTSTSSTITNKKNNTKAYGAPFLPSLEYVHGPSVIKLAKYPEYFPEWKKHGYGDIVFLGGQIVAKQIFTHSKDTFYTTKHKYERHGPSAIWNVEF</sequence>
<dbReference type="FunFam" id="3.90.640.60:FF:000002">
    <property type="entry name" value="Actin-like protein ARP9"/>
    <property type="match status" value="1"/>
</dbReference>
<accession>I2H862</accession>
<dbReference type="AlphaFoldDB" id="I2H862"/>
<dbReference type="STRING" id="1071380.I2H862"/>
<dbReference type="GO" id="GO:0006368">
    <property type="term" value="P:transcription elongation by RNA polymerase II"/>
    <property type="evidence" value="ECO:0007669"/>
    <property type="project" value="EnsemblFungi"/>
</dbReference>
<dbReference type="OrthoDB" id="74201at2759"/>
<proteinExistence type="inferred from homology"/>
<evidence type="ECO:0000256" key="1">
    <source>
        <dbReference type="RuleBase" id="RU000487"/>
    </source>
</evidence>
<dbReference type="PANTHER" id="PTHR11937">
    <property type="entry name" value="ACTIN"/>
    <property type="match status" value="1"/>
</dbReference>
<dbReference type="OMA" id="RYIFEKT"/>
<organism evidence="2 3">
    <name type="scientific">Henningerozyma blattae (strain ATCC 34711 / CBS 6284 / DSM 70876 / NBRC 10599 / NRRL Y-10934 / UCD 77-7)</name>
    <name type="common">Yeast</name>
    <name type="synonym">Tetrapisispora blattae</name>
    <dbReference type="NCBI Taxonomy" id="1071380"/>
    <lineage>
        <taxon>Eukaryota</taxon>
        <taxon>Fungi</taxon>
        <taxon>Dikarya</taxon>
        <taxon>Ascomycota</taxon>
        <taxon>Saccharomycotina</taxon>
        <taxon>Saccharomycetes</taxon>
        <taxon>Saccharomycetales</taxon>
        <taxon>Saccharomycetaceae</taxon>
        <taxon>Henningerozyma</taxon>
    </lineage>
</organism>
<dbReference type="SUPFAM" id="SSF53067">
    <property type="entry name" value="Actin-like ATPase domain"/>
    <property type="match status" value="2"/>
</dbReference>
<dbReference type="InParanoid" id="I2H862"/>
<dbReference type="InterPro" id="IPR043129">
    <property type="entry name" value="ATPase_NBD"/>
</dbReference>
<dbReference type="Proteomes" id="UP000002866">
    <property type="component" value="Chromosome 8"/>
</dbReference>
<comment type="similarity">
    <text evidence="1">Belongs to the actin family.</text>
</comment>
<dbReference type="Gene3D" id="3.30.420.40">
    <property type="match status" value="2"/>
</dbReference>
<name>I2H862_HENB6</name>
<dbReference type="FunCoup" id="I2H862">
    <property type="interactions" value="527"/>
</dbReference>
<dbReference type="GO" id="GO:0016514">
    <property type="term" value="C:SWI/SNF complex"/>
    <property type="evidence" value="ECO:0007669"/>
    <property type="project" value="EnsemblFungi"/>
</dbReference>
<protein>
    <recommendedName>
        <fullName evidence="4">Actin-like protein ARP9</fullName>
    </recommendedName>
</protein>
<dbReference type="RefSeq" id="XP_004182083.1">
    <property type="nucleotide sequence ID" value="XM_004182035.1"/>
</dbReference>
<dbReference type="GO" id="GO:0016586">
    <property type="term" value="C:RSC-type complex"/>
    <property type="evidence" value="ECO:0007669"/>
    <property type="project" value="EnsemblFungi"/>
</dbReference>
<dbReference type="Pfam" id="PF00022">
    <property type="entry name" value="Actin"/>
    <property type="match status" value="1"/>
</dbReference>
<evidence type="ECO:0008006" key="4">
    <source>
        <dbReference type="Google" id="ProtNLM"/>
    </source>
</evidence>
<reference evidence="2 3" key="1">
    <citation type="journal article" date="2011" name="Proc. Natl. Acad. Sci. U.S.A.">
        <title>Evolutionary erosion of yeast sex chromosomes by mating-type switching accidents.</title>
        <authorList>
            <person name="Gordon J.L."/>
            <person name="Armisen D."/>
            <person name="Proux-Wera E."/>
            <person name="Oheigeartaigh S.S."/>
            <person name="Byrne K.P."/>
            <person name="Wolfe K.H."/>
        </authorList>
    </citation>
    <scope>NUCLEOTIDE SEQUENCE [LARGE SCALE GENOMIC DNA]</scope>
    <source>
        <strain evidence="3">ATCC 34711 / CBS 6284 / DSM 70876 / NBRC 10599 / NRRL Y-10934 / UCD 77-7</strain>
    </source>
</reference>
<dbReference type="EMBL" id="HE806323">
    <property type="protein sequence ID" value="CCH62564.1"/>
    <property type="molecule type" value="Genomic_DNA"/>
</dbReference>
<dbReference type="eggNOG" id="KOG0676">
    <property type="taxonomic scope" value="Eukaryota"/>
</dbReference>
<evidence type="ECO:0000313" key="3">
    <source>
        <dbReference type="Proteomes" id="UP000002866"/>
    </source>
</evidence>
<dbReference type="SMART" id="SM00268">
    <property type="entry name" value="ACTIN"/>
    <property type="match status" value="1"/>
</dbReference>
<evidence type="ECO:0000313" key="2">
    <source>
        <dbReference type="EMBL" id="CCH62564.1"/>
    </source>
</evidence>
<dbReference type="KEGG" id="tbl:TBLA_0H02800"/>
<keyword evidence="3" id="KW-1185">Reference proteome</keyword>
<dbReference type="HOGENOM" id="CLU_052064_0_0_1"/>
<gene>
    <name evidence="2" type="primary">TBLA0H02800</name>
    <name evidence="2" type="ORF">TBLA_0H02800</name>
</gene>
<dbReference type="GO" id="GO:0045944">
    <property type="term" value="P:positive regulation of transcription by RNA polymerase II"/>
    <property type="evidence" value="ECO:0007669"/>
    <property type="project" value="EnsemblFungi"/>
</dbReference>
<dbReference type="InterPro" id="IPR004000">
    <property type="entry name" value="Actin"/>
</dbReference>
<dbReference type="GO" id="GO:0006337">
    <property type="term" value="P:nucleosome disassembly"/>
    <property type="evidence" value="ECO:0007669"/>
    <property type="project" value="EnsemblFungi"/>
</dbReference>
<dbReference type="GeneID" id="14497721"/>
<dbReference type="GO" id="GO:0005198">
    <property type="term" value="F:structural molecule activity"/>
    <property type="evidence" value="ECO:0007669"/>
    <property type="project" value="EnsemblFungi"/>
</dbReference>